<dbReference type="Pfam" id="PF09722">
    <property type="entry name" value="Xre_MbcA_ParS_C"/>
    <property type="match status" value="1"/>
</dbReference>
<keyword evidence="4" id="KW-1185">Reference proteome</keyword>
<comment type="caution">
    <text evidence="3">The sequence shown here is derived from an EMBL/GenBank/DDBJ whole genome shotgun (WGS) entry which is preliminary data.</text>
</comment>
<dbReference type="RefSeq" id="WP_188768044.1">
    <property type="nucleotide sequence ID" value="NZ_BMKK01000007.1"/>
</dbReference>
<dbReference type="InterPro" id="IPR046847">
    <property type="entry name" value="Xre-like_HTH"/>
</dbReference>
<dbReference type="EMBL" id="BMKK01000007">
    <property type="protein sequence ID" value="GGD69089.1"/>
    <property type="molecule type" value="Genomic_DNA"/>
</dbReference>
<evidence type="ECO:0000259" key="1">
    <source>
        <dbReference type="Pfam" id="PF09722"/>
    </source>
</evidence>
<dbReference type="InterPro" id="IPR024467">
    <property type="entry name" value="Xre/MbcA/ParS-like_toxin-bd"/>
</dbReference>
<dbReference type="AlphaFoldDB" id="A0A917DUX1"/>
<protein>
    <submittedName>
        <fullName evidence="3">Antitoxin</fullName>
    </submittedName>
</protein>
<reference evidence="3" key="1">
    <citation type="journal article" date="2014" name="Int. J. Syst. Evol. Microbiol.">
        <title>Complete genome sequence of Corynebacterium casei LMG S-19264T (=DSM 44701T), isolated from a smear-ripened cheese.</title>
        <authorList>
            <consortium name="US DOE Joint Genome Institute (JGI-PGF)"/>
            <person name="Walter F."/>
            <person name="Albersmeier A."/>
            <person name="Kalinowski J."/>
            <person name="Ruckert C."/>
        </authorList>
    </citation>
    <scope>NUCLEOTIDE SEQUENCE</scope>
    <source>
        <strain evidence="3">CGMCC 1.15958</strain>
    </source>
</reference>
<evidence type="ECO:0000313" key="4">
    <source>
        <dbReference type="Proteomes" id="UP000609064"/>
    </source>
</evidence>
<dbReference type="InterPro" id="IPR011979">
    <property type="entry name" value="Antitox_Xre"/>
</dbReference>
<feature type="domain" description="Antitoxin Xre/MbcA/ParS-like toxin-binding" evidence="1">
    <location>
        <begin position="84"/>
        <end position="133"/>
    </location>
</feature>
<evidence type="ECO:0000259" key="2">
    <source>
        <dbReference type="Pfam" id="PF20432"/>
    </source>
</evidence>
<dbReference type="Pfam" id="PF20432">
    <property type="entry name" value="Xre-like-HTH"/>
    <property type="match status" value="1"/>
</dbReference>
<dbReference type="NCBIfam" id="TIGR02293">
    <property type="entry name" value="TAS_TIGR02293"/>
    <property type="match status" value="1"/>
</dbReference>
<reference evidence="3" key="2">
    <citation type="submission" date="2020-09" db="EMBL/GenBank/DDBJ databases">
        <authorList>
            <person name="Sun Q."/>
            <person name="Zhou Y."/>
        </authorList>
    </citation>
    <scope>NUCLEOTIDE SEQUENCE</scope>
    <source>
        <strain evidence="3">CGMCC 1.15958</strain>
    </source>
</reference>
<dbReference type="GO" id="GO:0003677">
    <property type="term" value="F:DNA binding"/>
    <property type="evidence" value="ECO:0007669"/>
    <property type="project" value="InterPro"/>
</dbReference>
<accession>A0A917DUX1</accession>
<dbReference type="Proteomes" id="UP000609064">
    <property type="component" value="Unassembled WGS sequence"/>
</dbReference>
<dbReference type="Gene3D" id="1.10.260.40">
    <property type="entry name" value="lambda repressor-like DNA-binding domains"/>
    <property type="match status" value="1"/>
</dbReference>
<sequence length="136" mass="15602">MTTQTNQNPVASLSSPMEIIALAKKGLPKRSADVMAKGVGLTDREMARILNISERTYHRYKSETVLDTAATERLLQLFLLYKKGEEVFEDIEKFKRWVRHQHVLFGEKSPLDMLDTTTGIRLVEDELGRIEYGVYI</sequence>
<proteinExistence type="predicted"/>
<dbReference type="InterPro" id="IPR010982">
    <property type="entry name" value="Lambda_DNA-bd_dom_sf"/>
</dbReference>
<name>A0A917DUX1_9BACT</name>
<evidence type="ECO:0000313" key="3">
    <source>
        <dbReference type="EMBL" id="GGD69089.1"/>
    </source>
</evidence>
<gene>
    <name evidence="3" type="ORF">GCM10011514_36560</name>
</gene>
<organism evidence="3 4">
    <name type="scientific">Emticicia aquatilis</name>
    <dbReference type="NCBI Taxonomy" id="1537369"/>
    <lineage>
        <taxon>Bacteria</taxon>
        <taxon>Pseudomonadati</taxon>
        <taxon>Bacteroidota</taxon>
        <taxon>Cytophagia</taxon>
        <taxon>Cytophagales</taxon>
        <taxon>Leadbetterellaceae</taxon>
        <taxon>Emticicia</taxon>
    </lineage>
</organism>
<feature type="domain" description="Antitoxin Xre-like helix-turn-helix" evidence="2">
    <location>
        <begin position="19"/>
        <end position="77"/>
    </location>
</feature>